<gene>
    <name evidence="2" type="ORF">QYT958_LOCUS23306</name>
</gene>
<protein>
    <submittedName>
        <fullName evidence="2">Uncharacterized protein</fullName>
    </submittedName>
</protein>
<reference evidence="2" key="1">
    <citation type="submission" date="2021-02" db="EMBL/GenBank/DDBJ databases">
        <authorList>
            <person name="Nowell W R."/>
        </authorList>
    </citation>
    <scope>NUCLEOTIDE SEQUENCE</scope>
</reference>
<name>A0A821NTS7_9BILA</name>
<comment type="caution">
    <text evidence="2">The sequence shown here is derived from an EMBL/GenBank/DDBJ whole genome shotgun (WGS) entry which is preliminary data.</text>
</comment>
<keyword evidence="1" id="KW-0472">Membrane</keyword>
<sequence>MRENKAMHQINLFNNIKLRENQNSNNEDYNNRLNKKSMYSRKTIILIVIAVIAGLGLVAAVIFISIALAVGTSNSMNTTIITTILPSTENNDTHHINSMKLSTTMPTITKTTVITRTSVATKNSSVTTA</sequence>
<evidence type="ECO:0000256" key="1">
    <source>
        <dbReference type="SAM" id="Phobius"/>
    </source>
</evidence>
<proteinExistence type="predicted"/>
<accession>A0A821NTS7</accession>
<feature type="transmembrane region" description="Helical" evidence="1">
    <location>
        <begin position="44"/>
        <end position="70"/>
    </location>
</feature>
<keyword evidence="1" id="KW-0812">Transmembrane</keyword>
<evidence type="ECO:0000313" key="2">
    <source>
        <dbReference type="EMBL" id="CAF4791395.1"/>
    </source>
</evidence>
<dbReference type="EMBL" id="CAJOBR010004683">
    <property type="protein sequence ID" value="CAF4791395.1"/>
    <property type="molecule type" value="Genomic_DNA"/>
</dbReference>
<keyword evidence="1" id="KW-1133">Transmembrane helix</keyword>
<organism evidence="2 3">
    <name type="scientific">Rotaria socialis</name>
    <dbReference type="NCBI Taxonomy" id="392032"/>
    <lineage>
        <taxon>Eukaryota</taxon>
        <taxon>Metazoa</taxon>
        <taxon>Spiralia</taxon>
        <taxon>Gnathifera</taxon>
        <taxon>Rotifera</taxon>
        <taxon>Eurotatoria</taxon>
        <taxon>Bdelloidea</taxon>
        <taxon>Philodinida</taxon>
        <taxon>Philodinidae</taxon>
        <taxon>Rotaria</taxon>
    </lineage>
</organism>
<dbReference type="Proteomes" id="UP000663848">
    <property type="component" value="Unassembled WGS sequence"/>
</dbReference>
<evidence type="ECO:0000313" key="3">
    <source>
        <dbReference type="Proteomes" id="UP000663848"/>
    </source>
</evidence>
<dbReference type="AlphaFoldDB" id="A0A821NTS7"/>